<evidence type="ECO:0000256" key="6">
    <source>
        <dbReference type="PROSITE-ProRule" id="PRU00191"/>
    </source>
</evidence>
<keyword evidence="5 6" id="KW-0727">SH2 domain</keyword>
<gene>
    <name evidence="10" type="ORF">ILUMI_13108</name>
</gene>
<sequence length="498" mass="56293">MDASTSSSSSTEKCICESSDSKERDSKSSADESESNQTTPKERKPKISLTSLGLNLRRGRSLNFTTKRSKKNSQATNNSTSSDCVSNTKKSSKWVMKLNCSKKETKSNDSSQSCCQCTCYRRTGEHHLGAGVVFEDNSRPTTMEPVVIVQNNVTSSEPTNNSTDGAVAATAAVAAAAETVETTNNEQSSQPTRNGATDEQTEAFNRGVYSNSSGNIILSAPFVDIHWIRSIHEDCDEAARIQRAREIEQGVEAPANYRPLRRVQLLYSDVETEGGQAPRRLQLVCPPDLTMDSLRAFFQNRITLRSCPLDTITGCHTQVDFIHCLVPDLLDITNCSFYWGKMDRYEAERLLDGKPEGTFLLRDSAQEEFLFSVSFRKYSRSLHARIEQWNHKFSFDSHDPGVYTSDTVCGLIEHYKDPSSCMFFEPMLTWPLHRNFTFSLQHLCRAVIVSRLGYDDINQLQLPKSLKAYLKEYHYRQKVRVERFDDDVQWLDLRNVPP</sequence>
<dbReference type="InterPro" id="IPR000980">
    <property type="entry name" value="SH2"/>
</dbReference>
<evidence type="ECO:0000256" key="4">
    <source>
        <dbReference type="ARBA" id="ARBA00022786"/>
    </source>
</evidence>
<dbReference type="PROSITE" id="PS50225">
    <property type="entry name" value="SOCS"/>
    <property type="match status" value="1"/>
</dbReference>
<dbReference type="AlphaFoldDB" id="A0A8K0CZ54"/>
<feature type="compositionally biased region" description="Basic and acidic residues" evidence="7">
    <location>
        <begin position="19"/>
        <end position="30"/>
    </location>
</feature>
<keyword evidence="3" id="KW-0734">Signal transduction inhibitor</keyword>
<feature type="compositionally biased region" description="Low complexity" evidence="7">
    <location>
        <begin position="1"/>
        <end position="18"/>
    </location>
</feature>
<evidence type="ECO:0000259" key="8">
    <source>
        <dbReference type="PROSITE" id="PS50001"/>
    </source>
</evidence>
<comment type="pathway">
    <text evidence="1">Protein modification; protein ubiquitination.</text>
</comment>
<keyword evidence="4" id="KW-0833">Ubl conjugation pathway</keyword>
<comment type="caution">
    <text evidence="10">The sequence shown here is derived from an EMBL/GenBank/DDBJ whole genome shotgun (WGS) entry which is preliminary data.</text>
</comment>
<dbReference type="SUPFAM" id="SSF158235">
    <property type="entry name" value="SOCS box-like"/>
    <property type="match status" value="1"/>
</dbReference>
<feature type="compositionally biased region" description="Polar residues" evidence="7">
    <location>
        <begin position="72"/>
        <end position="87"/>
    </location>
</feature>
<dbReference type="GO" id="GO:0035556">
    <property type="term" value="P:intracellular signal transduction"/>
    <property type="evidence" value="ECO:0007669"/>
    <property type="project" value="InterPro"/>
</dbReference>
<name>A0A8K0CZ54_IGNLU</name>
<evidence type="ECO:0008006" key="12">
    <source>
        <dbReference type="Google" id="ProtNLM"/>
    </source>
</evidence>
<evidence type="ECO:0000313" key="10">
    <source>
        <dbReference type="EMBL" id="KAF2893062.1"/>
    </source>
</evidence>
<feature type="region of interest" description="Disordered" evidence="7">
    <location>
        <begin position="177"/>
        <end position="199"/>
    </location>
</feature>
<evidence type="ECO:0000256" key="3">
    <source>
        <dbReference type="ARBA" id="ARBA00022700"/>
    </source>
</evidence>
<dbReference type="EMBL" id="VTPC01008271">
    <property type="protein sequence ID" value="KAF2893062.1"/>
    <property type="molecule type" value="Genomic_DNA"/>
</dbReference>
<feature type="region of interest" description="Disordered" evidence="7">
    <location>
        <begin position="1"/>
        <end position="87"/>
    </location>
</feature>
<reference evidence="10" key="1">
    <citation type="submission" date="2019-08" db="EMBL/GenBank/DDBJ databases">
        <title>The genome of the North American firefly Photinus pyralis.</title>
        <authorList>
            <consortium name="Photinus pyralis genome working group"/>
            <person name="Fallon T.R."/>
            <person name="Sander Lower S.E."/>
            <person name="Weng J.-K."/>
        </authorList>
    </citation>
    <scope>NUCLEOTIDE SEQUENCE</scope>
    <source>
        <strain evidence="10">TRF0915ILg1</strain>
        <tissue evidence="10">Whole body</tissue>
    </source>
</reference>
<protein>
    <recommendedName>
        <fullName evidence="12">Suppressor of cytokine signaling 5</fullName>
    </recommendedName>
</protein>
<accession>A0A8K0CZ54</accession>
<dbReference type="SMART" id="SM00252">
    <property type="entry name" value="SH2"/>
    <property type="match status" value="1"/>
</dbReference>
<dbReference type="SMART" id="SM00253">
    <property type="entry name" value="SOCS"/>
    <property type="match status" value="1"/>
</dbReference>
<dbReference type="GO" id="GO:0005942">
    <property type="term" value="C:phosphatidylinositol 3-kinase complex"/>
    <property type="evidence" value="ECO:0007669"/>
    <property type="project" value="TreeGrafter"/>
</dbReference>
<evidence type="ECO:0000313" key="11">
    <source>
        <dbReference type="Proteomes" id="UP000801492"/>
    </source>
</evidence>
<dbReference type="Pfam" id="PF00017">
    <property type="entry name" value="SH2"/>
    <property type="match status" value="1"/>
</dbReference>
<keyword evidence="2" id="KW-0341">Growth regulation</keyword>
<dbReference type="OrthoDB" id="5979828at2759"/>
<dbReference type="SUPFAM" id="SSF55550">
    <property type="entry name" value="SH2 domain"/>
    <property type="match status" value="1"/>
</dbReference>
<dbReference type="InterPro" id="IPR036860">
    <property type="entry name" value="SH2_dom_sf"/>
</dbReference>
<dbReference type="InterPro" id="IPR001496">
    <property type="entry name" value="SOCS_box"/>
</dbReference>
<evidence type="ECO:0000256" key="7">
    <source>
        <dbReference type="SAM" id="MobiDB-lite"/>
    </source>
</evidence>
<dbReference type="PANTHER" id="PTHR10155">
    <property type="entry name" value="PHOSPHATIDYLINOSITOL 3-KINASE REGULATORY SUBUNIT"/>
    <property type="match status" value="1"/>
</dbReference>
<dbReference type="FunFam" id="3.30.505.10:FF:000028">
    <property type="entry name" value="Suppressor of cytokine signaling 5"/>
    <property type="match status" value="1"/>
</dbReference>
<proteinExistence type="predicted"/>
<dbReference type="InterPro" id="IPR036036">
    <property type="entry name" value="SOCS_box-like_dom_sf"/>
</dbReference>
<dbReference type="GO" id="GO:0046935">
    <property type="term" value="F:1-phosphatidylinositol-3-kinase regulator activity"/>
    <property type="evidence" value="ECO:0007669"/>
    <property type="project" value="TreeGrafter"/>
</dbReference>
<dbReference type="Gene3D" id="3.30.505.10">
    <property type="entry name" value="SH2 domain"/>
    <property type="match status" value="1"/>
</dbReference>
<evidence type="ECO:0000259" key="9">
    <source>
        <dbReference type="PROSITE" id="PS50225"/>
    </source>
</evidence>
<dbReference type="PROSITE" id="PS50001">
    <property type="entry name" value="SH2"/>
    <property type="match status" value="1"/>
</dbReference>
<dbReference type="SMART" id="SM00969">
    <property type="entry name" value="SOCS_box"/>
    <property type="match status" value="1"/>
</dbReference>
<feature type="domain" description="SOCS box" evidence="9">
    <location>
        <begin position="427"/>
        <end position="476"/>
    </location>
</feature>
<dbReference type="GO" id="GO:0046854">
    <property type="term" value="P:phosphatidylinositol phosphate biosynthetic process"/>
    <property type="evidence" value="ECO:0007669"/>
    <property type="project" value="TreeGrafter"/>
</dbReference>
<dbReference type="Pfam" id="PF07525">
    <property type="entry name" value="SOCS_box"/>
    <property type="match status" value="1"/>
</dbReference>
<feature type="compositionally biased region" description="Polar residues" evidence="7">
    <location>
        <begin position="184"/>
        <end position="198"/>
    </location>
</feature>
<keyword evidence="11" id="KW-1185">Reference proteome</keyword>
<feature type="domain" description="SH2" evidence="8">
    <location>
        <begin position="337"/>
        <end position="432"/>
    </location>
</feature>
<evidence type="ECO:0000256" key="1">
    <source>
        <dbReference type="ARBA" id="ARBA00004906"/>
    </source>
</evidence>
<evidence type="ECO:0000256" key="5">
    <source>
        <dbReference type="ARBA" id="ARBA00022999"/>
    </source>
</evidence>
<dbReference type="PANTHER" id="PTHR10155:SF0">
    <property type="entry name" value="SUPPRESSOR OF CYTOKINE SIGNALING AT 36E, ISOFORM D"/>
    <property type="match status" value="1"/>
</dbReference>
<dbReference type="GO" id="GO:0009968">
    <property type="term" value="P:negative regulation of signal transduction"/>
    <property type="evidence" value="ECO:0007669"/>
    <property type="project" value="UniProtKB-KW"/>
</dbReference>
<organism evidence="10 11">
    <name type="scientific">Ignelater luminosus</name>
    <name type="common">Cucubano</name>
    <name type="synonym">Pyrophorus luminosus</name>
    <dbReference type="NCBI Taxonomy" id="2038154"/>
    <lineage>
        <taxon>Eukaryota</taxon>
        <taxon>Metazoa</taxon>
        <taxon>Ecdysozoa</taxon>
        <taxon>Arthropoda</taxon>
        <taxon>Hexapoda</taxon>
        <taxon>Insecta</taxon>
        <taxon>Pterygota</taxon>
        <taxon>Neoptera</taxon>
        <taxon>Endopterygota</taxon>
        <taxon>Coleoptera</taxon>
        <taxon>Polyphaga</taxon>
        <taxon>Elateriformia</taxon>
        <taxon>Elateroidea</taxon>
        <taxon>Elateridae</taxon>
        <taxon>Agrypninae</taxon>
        <taxon>Pyrophorini</taxon>
        <taxon>Ignelater</taxon>
    </lineage>
</organism>
<dbReference type="Proteomes" id="UP000801492">
    <property type="component" value="Unassembled WGS sequence"/>
</dbReference>
<evidence type="ECO:0000256" key="2">
    <source>
        <dbReference type="ARBA" id="ARBA00022604"/>
    </source>
</evidence>